<protein>
    <submittedName>
        <fullName evidence="1">Uncharacterized protein</fullName>
    </submittedName>
</protein>
<proteinExistence type="predicted"/>
<organism evidence="1">
    <name type="scientific">Ailuropoda melanoleuca</name>
    <name type="common">Giant panda</name>
    <dbReference type="NCBI Taxonomy" id="9646"/>
    <lineage>
        <taxon>Eukaryota</taxon>
        <taxon>Metazoa</taxon>
        <taxon>Chordata</taxon>
        <taxon>Craniata</taxon>
        <taxon>Vertebrata</taxon>
        <taxon>Euteleostomi</taxon>
        <taxon>Mammalia</taxon>
        <taxon>Eutheria</taxon>
        <taxon>Laurasiatheria</taxon>
        <taxon>Carnivora</taxon>
        <taxon>Caniformia</taxon>
        <taxon>Ursidae</taxon>
        <taxon>Ailuropoda</taxon>
    </lineage>
</organism>
<gene>
    <name evidence="1" type="ORF">PANDA_012935</name>
</gene>
<name>D2HMU4_AILME</name>
<reference evidence="1" key="1">
    <citation type="journal article" date="2010" name="Nature">
        <title>The sequence and de novo assembly of the giant panda genome.</title>
        <authorList>
            <person name="Li R."/>
            <person name="Fan W."/>
            <person name="Tian G."/>
            <person name="Zhu H."/>
            <person name="He L."/>
            <person name="Cai J."/>
            <person name="Huang Q."/>
            <person name="Cai Q."/>
            <person name="Li B."/>
            <person name="Bai Y."/>
            <person name="Zhang Z."/>
            <person name="Zhang Y."/>
            <person name="Wang W."/>
            <person name="Li J."/>
            <person name="Wei F."/>
            <person name="Li H."/>
            <person name="Jian M."/>
            <person name="Li J."/>
            <person name="Zhang Z."/>
            <person name="Nielsen R."/>
            <person name="Li D."/>
            <person name="Gu W."/>
            <person name="Yang Z."/>
            <person name="Xuan Z."/>
            <person name="Ryder O.A."/>
            <person name="Leung F.C."/>
            <person name="Zhou Y."/>
            <person name="Cao J."/>
            <person name="Sun X."/>
            <person name="Fu Y."/>
            <person name="Fang X."/>
            <person name="Guo X."/>
            <person name="Wang B."/>
            <person name="Hou R."/>
            <person name="Shen F."/>
            <person name="Mu B."/>
            <person name="Ni P."/>
            <person name="Lin R."/>
            <person name="Qian W."/>
            <person name="Wang G."/>
            <person name="Yu C."/>
            <person name="Nie W."/>
            <person name="Wang J."/>
            <person name="Wu Z."/>
            <person name="Liang H."/>
            <person name="Min J."/>
            <person name="Wu Q."/>
            <person name="Cheng S."/>
            <person name="Ruan J."/>
            <person name="Wang M."/>
            <person name="Shi Z."/>
            <person name="Wen M."/>
            <person name="Liu B."/>
            <person name="Ren X."/>
            <person name="Zheng H."/>
            <person name="Dong D."/>
            <person name="Cook K."/>
            <person name="Shan G."/>
            <person name="Zhang H."/>
            <person name="Kosiol C."/>
            <person name="Xie X."/>
            <person name="Lu Z."/>
            <person name="Zheng H."/>
            <person name="Li Y."/>
            <person name="Steiner C.C."/>
            <person name="Lam T.T."/>
            <person name="Lin S."/>
            <person name="Zhang Q."/>
            <person name="Li G."/>
            <person name="Tian J."/>
            <person name="Gong T."/>
            <person name="Liu H."/>
            <person name="Zhang D."/>
            <person name="Fang L."/>
            <person name="Ye C."/>
            <person name="Zhang J."/>
            <person name="Hu W."/>
            <person name="Xu A."/>
            <person name="Ren Y."/>
            <person name="Zhang G."/>
            <person name="Bruford M.W."/>
            <person name="Li Q."/>
            <person name="Ma L."/>
            <person name="Guo Y."/>
            <person name="An N."/>
            <person name="Hu Y."/>
            <person name="Zheng Y."/>
            <person name="Shi Y."/>
            <person name="Li Z."/>
            <person name="Liu Q."/>
            <person name="Chen Y."/>
            <person name="Zhao J."/>
            <person name="Qu N."/>
            <person name="Zhao S."/>
            <person name="Tian F."/>
            <person name="Wang X."/>
            <person name="Wang H."/>
            <person name="Xu L."/>
            <person name="Liu X."/>
            <person name="Vinar T."/>
            <person name="Wang Y."/>
            <person name="Lam T.W."/>
            <person name="Yiu S.M."/>
            <person name="Liu S."/>
            <person name="Zhang H."/>
            <person name="Li D."/>
            <person name="Huang Y."/>
            <person name="Wang X."/>
            <person name="Yang G."/>
            <person name="Jiang Z."/>
            <person name="Wang J."/>
            <person name="Qin N."/>
            <person name="Li L."/>
            <person name="Li J."/>
            <person name="Bolund L."/>
            <person name="Kristiansen K."/>
            <person name="Wong G.K."/>
            <person name="Olson M."/>
            <person name="Zhang X."/>
            <person name="Li S."/>
            <person name="Yang H."/>
            <person name="Wang J."/>
            <person name="Wang J."/>
        </authorList>
    </citation>
    <scope>NUCLEOTIDE SEQUENCE [LARGE SCALE GENOMIC DNA]</scope>
</reference>
<sequence>GTDVITLLSPVCHNPSQFLMPWEFNCEPFLE</sequence>
<dbReference type="EMBL" id="GL193060">
    <property type="protein sequence ID" value="EFB16311.1"/>
    <property type="molecule type" value="Genomic_DNA"/>
</dbReference>
<feature type="non-terminal residue" evidence="1">
    <location>
        <position position="31"/>
    </location>
</feature>
<feature type="non-terminal residue" evidence="1">
    <location>
        <position position="1"/>
    </location>
</feature>
<dbReference type="InParanoid" id="D2HMU4"/>
<accession>D2HMU4</accession>
<evidence type="ECO:0000313" key="1">
    <source>
        <dbReference type="EMBL" id="EFB16311.1"/>
    </source>
</evidence>
<dbReference type="AlphaFoldDB" id="D2HMU4"/>